<feature type="domain" description="Reverse transcriptase" evidence="1">
    <location>
        <begin position="154"/>
        <end position="397"/>
    </location>
</feature>
<dbReference type="GO" id="GO:0071897">
    <property type="term" value="P:DNA biosynthetic process"/>
    <property type="evidence" value="ECO:0007669"/>
    <property type="project" value="UniProtKB-ARBA"/>
</dbReference>
<dbReference type="CDD" id="cd00304">
    <property type="entry name" value="RT_like"/>
    <property type="match status" value="1"/>
</dbReference>
<dbReference type="EMBL" id="JARPUR010000004">
    <property type="protein sequence ID" value="KAK4877055.1"/>
    <property type="molecule type" value="Genomic_DNA"/>
</dbReference>
<sequence>MNFSNITFTSNEISFLEKSLKFSPSIGQNSKYFNTFKASLENIFSKFPQSFKDTINTQNLIPSNFTSLKQHFNLEHALLVKSIQEKLIINNLILTKADKGNCTVILKKDEYIEKTSNFLKSPDFLLLSDSPLNKFVNSTKDYISSTNDSLKYFNLHSYNLRISNPRIPTLHSLPKIHKLNLPIRPIVNFIGCPTYPITKFLANLFRRSINFKPVFSVNNTSELISRLNNFNFNNHHNFKIVSFDIVNLFTSVPPLEVLPLVSNLLNSTDLPDTVTSDILGLTEFCLNNVFFQFNQRYYKQVQGLPMGSPLSPILAEIFMNNFETSYITTNPLFLNNVACWIRYVDDVFYIFKGSNLQINAFLNFLNSIHSRIKFTVEIPLDNSLPFLDLLISIGNDNFIFDIYRKPTTTNQVLPFDSNHPLSHKLTSFYYFFNRLISTPLSTANYNKKLQTIFYLAHVNNFPLSLIGNIYNKLLLKKHITSVTSLSIIKNDCVNYFSVPYFPQFYHLISKLNKAMTLKFLFKTSYPTQHLFNRH</sequence>
<dbReference type="AlphaFoldDB" id="A0AAN7Q2K1"/>
<name>A0AAN7Q2K1_9COLE</name>
<keyword evidence="3" id="KW-1185">Reference proteome</keyword>
<protein>
    <recommendedName>
        <fullName evidence="1">Reverse transcriptase domain-containing protein</fullName>
    </recommendedName>
</protein>
<gene>
    <name evidence="2" type="ORF">RN001_009561</name>
</gene>
<proteinExistence type="predicted"/>
<reference evidence="3" key="1">
    <citation type="submission" date="2023-01" db="EMBL/GenBank/DDBJ databases">
        <title>Key to firefly adult light organ development and bioluminescence: homeobox transcription factors regulate luciferase expression and transportation to peroxisome.</title>
        <authorList>
            <person name="Fu X."/>
        </authorList>
    </citation>
    <scope>NUCLEOTIDE SEQUENCE [LARGE SCALE GENOMIC DNA]</scope>
</reference>
<dbReference type="SUPFAM" id="SSF56672">
    <property type="entry name" value="DNA/RNA polymerases"/>
    <property type="match status" value="1"/>
</dbReference>
<dbReference type="PANTHER" id="PTHR21301">
    <property type="entry name" value="REVERSE TRANSCRIPTASE"/>
    <property type="match status" value="1"/>
</dbReference>
<dbReference type="InterPro" id="IPR043502">
    <property type="entry name" value="DNA/RNA_pol_sf"/>
</dbReference>
<dbReference type="PANTHER" id="PTHR21301:SF10">
    <property type="entry name" value="REVERSE TRANSCRIPTASE DOMAIN-CONTAINING PROTEIN"/>
    <property type="match status" value="1"/>
</dbReference>
<dbReference type="Proteomes" id="UP001353858">
    <property type="component" value="Unassembled WGS sequence"/>
</dbReference>
<dbReference type="PROSITE" id="PS50878">
    <property type="entry name" value="RT_POL"/>
    <property type="match status" value="1"/>
</dbReference>
<evidence type="ECO:0000259" key="1">
    <source>
        <dbReference type="PROSITE" id="PS50878"/>
    </source>
</evidence>
<comment type="caution">
    <text evidence="2">The sequence shown here is derived from an EMBL/GenBank/DDBJ whole genome shotgun (WGS) entry which is preliminary data.</text>
</comment>
<dbReference type="Pfam" id="PF00078">
    <property type="entry name" value="RVT_1"/>
    <property type="match status" value="1"/>
</dbReference>
<dbReference type="InterPro" id="IPR000477">
    <property type="entry name" value="RT_dom"/>
</dbReference>
<evidence type="ECO:0000313" key="3">
    <source>
        <dbReference type="Proteomes" id="UP001353858"/>
    </source>
</evidence>
<accession>A0AAN7Q2K1</accession>
<organism evidence="2 3">
    <name type="scientific">Aquatica leii</name>
    <dbReference type="NCBI Taxonomy" id="1421715"/>
    <lineage>
        <taxon>Eukaryota</taxon>
        <taxon>Metazoa</taxon>
        <taxon>Ecdysozoa</taxon>
        <taxon>Arthropoda</taxon>
        <taxon>Hexapoda</taxon>
        <taxon>Insecta</taxon>
        <taxon>Pterygota</taxon>
        <taxon>Neoptera</taxon>
        <taxon>Endopterygota</taxon>
        <taxon>Coleoptera</taxon>
        <taxon>Polyphaga</taxon>
        <taxon>Elateriformia</taxon>
        <taxon>Elateroidea</taxon>
        <taxon>Lampyridae</taxon>
        <taxon>Luciolinae</taxon>
        <taxon>Aquatica</taxon>
    </lineage>
</organism>
<evidence type="ECO:0000313" key="2">
    <source>
        <dbReference type="EMBL" id="KAK4877055.1"/>
    </source>
</evidence>